<dbReference type="RefSeq" id="WP_253798960.1">
    <property type="nucleotide sequence ID" value="NZ_BAAAUB010000082.1"/>
</dbReference>
<feature type="domain" description="Asparagine synthetase" evidence="1">
    <location>
        <begin position="208"/>
        <end position="344"/>
    </location>
</feature>
<dbReference type="InterPro" id="IPR014729">
    <property type="entry name" value="Rossmann-like_a/b/a_fold"/>
</dbReference>
<sequence>MFHLRITHDDNIPGRTWAWRAGRWRCGTSWIEPYGHSLTEQSALTDGTRTVFASATRRSSASPTRPEVATIPPGAYDKAVRELRDLHDDWTTVEIEPGRTIRVSTGTACTAPLYLAAERGVLHGSWDLMNLRDQQHPDRLDHLAITRHLALRARYSAATFWQDVRLLTERATARFSADGSLNIRFPDPAEHTRARSLQKGVDPTTLFTDLLERAVGHLPWTGSRTAVQLSGGMDSTTVALAVRNTPQGTGVAAGTVILDAERGTQQTERRRLILEYIAADWSSLTVPAADHLPYGPSSRFSGSVRVSPTTDIYADALDALSGRFAEQGIKAVFTGIGGDELMATTAAEDASGWGGFEPAGSPPWLGPEARALLPDIDTAITPAAVVPETALMAKTVCGPAFLRRGLWPAHPLTDPALVRFSEWLPLEWRQGKRVMREILSRTGMPSQVARPPITENFHQIITTAMRRHGVPRIRRILADGSPLIDTRLLDPNGLDQVATRLEAGIPNVGDHEVVFALLADSSLTLR</sequence>
<keyword evidence="3" id="KW-1185">Reference proteome</keyword>
<keyword evidence="2" id="KW-0436">Ligase</keyword>
<organism evidence="2 3">
    <name type="scientific">Kitasatospora paracochleata</name>
    <dbReference type="NCBI Taxonomy" id="58354"/>
    <lineage>
        <taxon>Bacteria</taxon>
        <taxon>Bacillati</taxon>
        <taxon>Actinomycetota</taxon>
        <taxon>Actinomycetes</taxon>
        <taxon>Kitasatosporales</taxon>
        <taxon>Streptomycetaceae</taxon>
        <taxon>Kitasatospora</taxon>
    </lineage>
</organism>
<proteinExistence type="predicted"/>
<dbReference type="GO" id="GO:0004066">
    <property type="term" value="F:asparagine synthase (glutamine-hydrolyzing) activity"/>
    <property type="evidence" value="ECO:0007669"/>
    <property type="project" value="UniProtKB-EC"/>
</dbReference>
<dbReference type="SUPFAM" id="SSF52402">
    <property type="entry name" value="Adenine nucleotide alpha hydrolases-like"/>
    <property type="match status" value="1"/>
</dbReference>
<dbReference type="EC" id="6.3.5.4" evidence="2"/>
<gene>
    <name evidence="2" type="ORF">FHR36_003859</name>
</gene>
<dbReference type="Gene3D" id="3.40.50.620">
    <property type="entry name" value="HUPs"/>
    <property type="match status" value="1"/>
</dbReference>
<evidence type="ECO:0000313" key="3">
    <source>
        <dbReference type="Proteomes" id="UP001206483"/>
    </source>
</evidence>
<comment type="caution">
    <text evidence="2">The sequence shown here is derived from an EMBL/GenBank/DDBJ whole genome shotgun (WGS) entry which is preliminary data.</text>
</comment>
<evidence type="ECO:0000259" key="1">
    <source>
        <dbReference type="Pfam" id="PF00733"/>
    </source>
</evidence>
<dbReference type="EMBL" id="JAMZDX010000003">
    <property type="protein sequence ID" value="MCP2310726.1"/>
    <property type="molecule type" value="Genomic_DNA"/>
</dbReference>
<evidence type="ECO:0000313" key="2">
    <source>
        <dbReference type="EMBL" id="MCP2310726.1"/>
    </source>
</evidence>
<dbReference type="Proteomes" id="UP001206483">
    <property type="component" value="Unassembled WGS sequence"/>
</dbReference>
<accession>A0ABT1J0W5</accession>
<dbReference type="InterPro" id="IPR001962">
    <property type="entry name" value="Asn_synthase"/>
</dbReference>
<reference evidence="2 3" key="1">
    <citation type="submission" date="2022-06" db="EMBL/GenBank/DDBJ databases">
        <title>Sequencing the genomes of 1000 actinobacteria strains.</title>
        <authorList>
            <person name="Klenk H.-P."/>
        </authorList>
    </citation>
    <scope>NUCLEOTIDE SEQUENCE [LARGE SCALE GENOMIC DNA]</scope>
    <source>
        <strain evidence="2 3">DSM 41656</strain>
    </source>
</reference>
<protein>
    <submittedName>
        <fullName evidence="2">Asparagine synthase (Glutamine-hydrolyzing)</fullName>
        <ecNumber evidence="2">6.3.5.4</ecNumber>
    </submittedName>
</protein>
<dbReference type="Pfam" id="PF00733">
    <property type="entry name" value="Asn_synthase"/>
    <property type="match status" value="1"/>
</dbReference>
<name>A0ABT1J0W5_9ACTN</name>